<dbReference type="Gene3D" id="3.80.10.10">
    <property type="entry name" value="Ribonuclease Inhibitor"/>
    <property type="match status" value="1"/>
</dbReference>
<protein>
    <submittedName>
        <fullName evidence="1">Uncharacterized protein</fullName>
    </submittedName>
</protein>
<name>A0A3S3P8Z4_9ACAR</name>
<gene>
    <name evidence="1" type="ORF">B4U79_17436</name>
</gene>
<dbReference type="EMBL" id="NCKU01000062">
    <property type="protein sequence ID" value="RWS17541.1"/>
    <property type="molecule type" value="Genomic_DNA"/>
</dbReference>
<keyword evidence="2" id="KW-1185">Reference proteome</keyword>
<evidence type="ECO:0000313" key="1">
    <source>
        <dbReference type="EMBL" id="RWS17541.1"/>
    </source>
</evidence>
<dbReference type="Proteomes" id="UP000285301">
    <property type="component" value="Unassembled WGS sequence"/>
</dbReference>
<accession>A0A3S3P8Z4</accession>
<dbReference type="InterPro" id="IPR032675">
    <property type="entry name" value="LRR_dom_sf"/>
</dbReference>
<dbReference type="SUPFAM" id="SSF52047">
    <property type="entry name" value="RNI-like"/>
    <property type="match status" value="1"/>
</dbReference>
<organism evidence="1 2">
    <name type="scientific">Dinothrombium tinctorium</name>
    <dbReference type="NCBI Taxonomy" id="1965070"/>
    <lineage>
        <taxon>Eukaryota</taxon>
        <taxon>Metazoa</taxon>
        <taxon>Ecdysozoa</taxon>
        <taxon>Arthropoda</taxon>
        <taxon>Chelicerata</taxon>
        <taxon>Arachnida</taxon>
        <taxon>Acari</taxon>
        <taxon>Acariformes</taxon>
        <taxon>Trombidiformes</taxon>
        <taxon>Prostigmata</taxon>
        <taxon>Anystina</taxon>
        <taxon>Parasitengona</taxon>
        <taxon>Trombidioidea</taxon>
        <taxon>Trombidiidae</taxon>
        <taxon>Dinothrombium</taxon>
    </lineage>
</organism>
<comment type="caution">
    <text evidence="1">The sequence shown here is derived from an EMBL/GenBank/DDBJ whole genome shotgun (WGS) entry which is preliminary data.</text>
</comment>
<sequence>MVNIHSLCLIDTPGLNDRNIHLIGKSLHRLEKLWLCGYFGNELTDIGLSKLFLMCKNLKYLSLHELYITGTCFDYLPKLKRFSISDQCVTIFDISKRLGNSLNSLFVVSDINITEDFFLQFEQLREVAWSIDEIWTLVKFLNQASIQQSIEQLAVRILRTLPTLNFNMINKFRSLKRVSLEFLDFIPDEDLKEIVAKFECVEELTLKFHDFGCAVCDECKHCFECDDWDPQKLMKTLEQIKKFQRLKKLTVFVDVYGKASYLCCDEFEQIASQLESLQKQCSKNLKIKLYANAKRNEDIRDSSSIKIITKDDYEWKRCPNRFIELY</sequence>
<dbReference type="AlphaFoldDB" id="A0A3S3P8Z4"/>
<proteinExistence type="predicted"/>
<reference evidence="1 2" key="1">
    <citation type="journal article" date="2018" name="Gigascience">
        <title>Genomes of trombidid mites reveal novel predicted allergens and laterally-transferred genes associated with secondary metabolism.</title>
        <authorList>
            <person name="Dong X."/>
            <person name="Chaisiri K."/>
            <person name="Xia D."/>
            <person name="Armstrong S.D."/>
            <person name="Fang Y."/>
            <person name="Donnelly M.J."/>
            <person name="Kadowaki T."/>
            <person name="McGarry J.W."/>
            <person name="Darby A.C."/>
            <person name="Makepeace B.L."/>
        </authorList>
    </citation>
    <scope>NUCLEOTIDE SEQUENCE [LARGE SCALE GENOMIC DNA]</scope>
    <source>
        <strain evidence="1">UoL-WK</strain>
    </source>
</reference>
<evidence type="ECO:0000313" key="2">
    <source>
        <dbReference type="Proteomes" id="UP000285301"/>
    </source>
</evidence>